<sequence>MQSWGAKRLSQAGRMVLIKVVAQAIPTYAMGCFLLPDGILHELESMSANFFWQHDDRQCIHWISWKKLCRNKQEAGVRLNNLKAFNLAMLAKQAWRLITSPDSLLSRVVKAKYYPDSIFFQARCGGQSSYTWRSILATRELVRQGVRWKVGDGKLITIASDPMPP</sequence>
<gene>
    <name evidence="1" type="ORF">Slati_2969200</name>
</gene>
<name>A0AAW2VDV1_9LAMI</name>
<accession>A0AAW2VDV1</accession>
<comment type="caution">
    <text evidence="1">The sequence shown here is derived from an EMBL/GenBank/DDBJ whole genome shotgun (WGS) entry which is preliminary data.</text>
</comment>
<dbReference type="PANTHER" id="PTHR33116">
    <property type="entry name" value="REVERSE TRANSCRIPTASE ZINC-BINDING DOMAIN-CONTAINING PROTEIN-RELATED-RELATED"/>
    <property type="match status" value="1"/>
</dbReference>
<organism evidence="1">
    <name type="scientific">Sesamum latifolium</name>
    <dbReference type="NCBI Taxonomy" id="2727402"/>
    <lineage>
        <taxon>Eukaryota</taxon>
        <taxon>Viridiplantae</taxon>
        <taxon>Streptophyta</taxon>
        <taxon>Embryophyta</taxon>
        <taxon>Tracheophyta</taxon>
        <taxon>Spermatophyta</taxon>
        <taxon>Magnoliopsida</taxon>
        <taxon>eudicotyledons</taxon>
        <taxon>Gunneridae</taxon>
        <taxon>Pentapetalae</taxon>
        <taxon>asterids</taxon>
        <taxon>lamiids</taxon>
        <taxon>Lamiales</taxon>
        <taxon>Pedaliaceae</taxon>
        <taxon>Sesamum</taxon>
    </lineage>
</organism>
<proteinExistence type="predicted"/>
<dbReference type="PANTHER" id="PTHR33116:SF86">
    <property type="entry name" value="REVERSE TRANSCRIPTASE DOMAIN-CONTAINING PROTEIN"/>
    <property type="match status" value="1"/>
</dbReference>
<reference evidence="1" key="2">
    <citation type="journal article" date="2024" name="Plant">
        <title>Genomic evolution and insights into agronomic trait innovations of Sesamum species.</title>
        <authorList>
            <person name="Miao H."/>
            <person name="Wang L."/>
            <person name="Qu L."/>
            <person name="Liu H."/>
            <person name="Sun Y."/>
            <person name="Le M."/>
            <person name="Wang Q."/>
            <person name="Wei S."/>
            <person name="Zheng Y."/>
            <person name="Lin W."/>
            <person name="Duan Y."/>
            <person name="Cao H."/>
            <person name="Xiong S."/>
            <person name="Wang X."/>
            <person name="Wei L."/>
            <person name="Li C."/>
            <person name="Ma Q."/>
            <person name="Ju M."/>
            <person name="Zhao R."/>
            <person name="Li G."/>
            <person name="Mu C."/>
            <person name="Tian Q."/>
            <person name="Mei H."/>
            <person name="Zhang T."/>
            <person name="Gao T."/>
            <person name="Zhang H."/>
        </authorList>
    </citation>
    <scope>NUCLEOTIDE SEQUENCE</scope>
    <source>
        <strain evidence="1">KEN1</strain>
    </source>
</reference>
<protein>
    <submittedName>
        <fullName evidence="1">Mitochondrial protein</fullName>
    </submittedName>
</protein>
<dbReference type="EMBL" id="JACGWN010000010">
    <property type="protein sequence ID" value="KAL0427944.1"/>
    <property type="molecule type" value="Genomic_DNA"/>
</dbReference>
<evidence type="ECO:0000313" key="1">
    <source>
        <dbReference type="EMBL" id="KAL0427944.1"/>
    </source>
</evidence>
<dbReference type="AlphaFoldDB" id="A0AAW2VDV1"/>
<reference evidence="1" key="1">
    <citation type="submission" date="2020-06" db="EMBL/GenBank/DDBJ databases">
        <authorList>
            <person name="Li T."/>
            <person name="Hu X."/>
            <person name="Zhang T."/>
            <person name="Song X."/>
            <person name="Zhang H."/>
            <person name="Dai N."/>
            <person name="Sheng W."/>
            <person name="Hou X."/>
            <person name="Wei L."/>
        </authorList>
    </citation>
    <scope>NUCLEOTIDE SEQUENCE</scope>
    <source>
        <strain evidence="1">KEN1</strain>
        <tissue evidence="1">Leaf</tissue>
    </source>
</reference>